<feature type="signal peptide" evidence="1">
    <location>
        <begin position="1"/>
        <end position="27"/>
    </location>
</feature>
<dbReference type="AlphaFoldDB" id="A0A956NAV7"/>
<feature type="chain" id="PRO_5038067766" description="DUF2092 domain-containing protein" evidence="1">
    <location>
        <begin position="28"/>
        <end position="260"/>
    </location>
</feature>
<sequence>MRLTKSAMAFPAFACPCVVALSLAALARGAGTEDTMDPSAAEVFTALEQRLLASETVSVEAHLVATGAFQADVRQTLELYGDNAGILAIDGTFGTAVVTKRLESDGAELKLRLGAVGSASAETTADRRVAELTDEAGEPEELGLSLGPEFQKAILIGATRMGLLHNVAILTQNGAPDHQNGGVDTWVITNGFRWAGELQEGERLLRAVEFELEVAGTPSGSATLWLDAESWLPVKRTQTVNFPSGRMDVVETYESLVVTP</sequence>
<reference evidence="2" key="1">
    <citation type="submission" date="2020-04" db="EMBL/GenBank/DDBJ databases">
        <authorList>
            <person name="Zhang T."/>
        </authorList>
    </citation>
    <scope>NUCLEOTIDE SEQUENCE</scope>
    <source>
        <strain evidence="2">HKST-UBA02</strain>
    </source>
</reference>
<proteinExistence type="predicted"/>
<organism evidence="2 3">
    <name type="scientific">Eiseniibacteriota bacterium</name>
    <dbReference type="NCBI Taxonomy" id="2212470"/>
    <lineage>
        <taxon>Bacteria</taxon>
        <taxon>Candidatus Eiseniibacteriota</taxon>
    </lineage>
</organism>
<comment type="caution">
    <text evidence="2">The sequence shown here is derived from an EMBL/GenBank/DDBJ whole genome shotgun (WGS) entry which is preliminary data.</text>
</comment>
<evidence type="ECO:0000313" key="3">
    <source>
        <dbReference type="Proteomes" id="UP000739538"/>
    </source>
</evidence>
<dbReference type="Proteomes" id="UP000739538">
    <property type="component" value="Unassembled WGS sequence"/>
</dbReference>
<gene>
    <name evidence="2" type="ORF">KDA27_02160</name>
</gene>
<dbReference type="EMBL" id="JAGQHS010000006">
    <property type="protein sequence ID" value="MCA9754578.1"/>
    <property type="molecule type" value="Genomic_DNA"/>
</dbReference>
<evidence type="ECO:0008006" key="4">
    <source>
        <dbReference type="Google" id="ProtNLM"/>
    </source>
</evidence>
<reference evidence="2" key="2">
    <citation type="journal article" date="2021" name="Microbiome">
        <title>Successional dynamics and alternative stable states in a saline activated sludge microbial community over 9 years.</title>
        <authorList>
            <person name="Wang Y."/>
            <person name="Ye J."/>
            <person name="Ju F."/>
            <person name="Liu L."/>
            <person name="Boyd J.A."/>
            <person name="Deng Y."/>
            <person name="Parks D.H."/>
            <person name="Jiang X."/>
            <person name="Yin X."/>
            <person name="Woodcroft B.J."/>
            <person name="Tyson G.W."/>
            <person name="Hugenholtz P."/>
            <person name="Polz M.F."/>
            <person name="Zhang T."/>
        </authorList>
    </citation>
    <scope>NUCLEOTIDE SEQUENCE</scope>
    <source>
        <strain evidence="2">HKST-UBA02</strain>
    </source>
</reference>
<protein>
    <recommendedName>
        <fullName evidence="4">DUF2092 domain-containing protein</fullName>
    </recommendedName>
</protein>
<name>A0A956NAV7_UNCEI</name>
<evidence type="ECO:0000313" key="2">
    <source>
        <dbReference type="EMBL" id="MCA9754578.1"/>
    </source>
</evidence>
<evidence type="ECO:0000256" key="1">
    <source>
        <dbReference type="SAM" id="SignalP"/>
    </source>
</evidence>
<keyword evidence="1" id="KW-0732">Signal</keyword>
<accession>A0A956NAV7</accession>